<evidence type="ECO:0000313" key="2">
    <source>
        <dbReference type="EMBL" id="NEV65908.1"/>
    </source>
</evidence>
<dbReference type="PRINTS" id="PR01217">
    <property type="entry name" value="PRICHEXTENSN"/>
</dbReference>
<dbReference type="EMBL" id="JTHE02000002">
    <property type="protein sequence ID" value="NEV65908.1"/>
    <property type="molecule type" value="Genomic_DNA"/>
</dbReference>
<proteinExistence type="predicted"/>
<feature type="compositionally biased region" description="Low complexity" evidence="1">
    <location>
        <begin position="160"/>
        <end position="181"/>
    </location>
</feature>
<feature type="compositionally biased region" description="Pro residues" evidence="1">
    <location>
        <begin position="182"/>
        <end position="191"/>
    </location>
</feature>
<reference evidence="2" key="1">
    <citation type="submission" date="2014-11" db="EMBL/GenBank/DDBJ databases">
        <authorList>
            <person name="Malar M.C."/>
            <person name="Sen D."/>
            <person name="Tripathy S."/>
        </authorList>
    </citation>
    <scope>NUCLEOTIDE SEQUENCE</scope>
    <source>
        <strain evidence="2">BDU141951</strain>
    </source>
</reference>
<sequence length="336" mass="34645">MHTWALFSCSSLITLTAYNLTHLPKTAKSAPEPVPDPSDQVSESAKFSLDTMSGQFPEFEQIARPPLPDQPQLARKIDEPPGYNPALYDPAQYPVREVDLVGGLPAGLPGGITYRVDAIAPLPTPFPPPPSVNPFPLAASSSVAIAPRPQAVNSPRPERAATTPSFAPRSAPAPAAPAATPRVPPKVTPAPAAPATEVAAINNAPELFAALPDEIEIAPPADLPAPAVPPAAPPEIAMTDVVTYDPLAAMAAPEAVISESATPSLADLPPVTPAATPIATVPLAPVATTSVTTPAPTLSMELAPTRHDLLDRYCDRPLAETSTSTRAAVCDAGTSE</sequence>
<gene>
    <name evidence="2" type="ORF">QQ91_002130</name>
</gene>
<feature type="region of interest" description="Disordered" evidence="1">
    <location>
        <begin position="148"/>
        <end position="191"/>
    </location>
</feature>
<reference evidence="2" key="2">
    <citation type="journal article" date="2015" name="Genome Announc.">
        <title>Draft Genome Sequence of Filamentous Marine Cyanobacterium Lyngbya confervoides Strain BDU141951.</title>
        <authorList>
            <person name="Chandrababunaidu M.M."/>
            <person name="Sen D."/>
            <person name="Tripathy S."/>
        </authorList>
    </citation>
    <scope>NUCLEOTIDE SEQUENCE</scope>
    <source>
        <strain evidence="2">BDU141951</strain>
    </source>
</reference>
<feature type="compositionally biased region" description="Polar residues" evidence="1">
    <location>
        <begin position="39"/>
        <end position="48"/>
    </location>
</feature>
<reference evidence="2" key="3">
    <citation type="submission" date="2020-02" db="EMBL/GenBank/DDBJ databases">
        <authorList>
            <person name="Sarangi A.N."/>
            <person name="Ghosh S."/>
            <person name="Mukherjee M."/>
            <person name="Tripathy S."/>
        </authorList>
    </citation>
    <scope>NUCLEOTIDE SEQUENCE</scope>
    <source>
        <strain evidence="2">BDU141951</strain>
    </source>
</reference>
<dbReference type="AlphaFoldDB" id="A0A0C1YB86"/>
<name>A0A0C1YB86_9CYAN</name>
<feature type="region of interest" description="Disordered" evidence="1">
    <location>
        <begin position="26"/>
        <end position="48"/>
    </location>
</feature>
<accession>A0A0C1YB86</accession>
<protein>
    <submittedName>
        <fullName evidence="2">Uncharacterized protein</fullName>
    </submittedName>
</protein>
<comment type="caution">
    <text evidence="2">The sequence shown here is derived from an EMBL/GenBank/DDBJ whole genome shotgun (WGS) entry which is preliminary data.</text>
</comment>
<evidence type="ECO:0000256" key="1">
    <source>
        <dbReference type="SAM" id="MobiDB-lite"/>
    </source>
</evidence>
<organism evidence="2">
    <name type="scientific">Lyngbya confervoides BDU141951</name>
    <dbReference type="NCBI Taxonomy" id="1574623"/>
    <lineage>
        <taxon>Bacteria</taxon>
        <taxon>Bacillati</taxon>
        <taxon>Cyanobacteriota</taxon>
        <taxon>Cyanophyceae</taxon>
        <taxon>Oscillatoriophycideae</taxon>
        <taxon>Oscillatoriales</taxon>
        <taxon>Microcoleaceae</taxon>
        <taxon>Lyngbya</taxon>
    </lineage>
</organism>